<organism evidence="3 4">
    <name type="scientific">Paenibacillus amylolyticus</name>
    <dbReference type="NCBI Taxonomy" id="1451"/>
    <lineage>
        <taxon>Bacteria</taxon>
        <taxon>Bacillati</taxon>
        <taxon>Bacillota</taxon>
        <taxon>Bacilli</taxon>
        <taxon>Bacillales</taxon>
        <taxon>Paenibacillaceae</taxon>
        <taxon>Paenibacillus</taxon>
    </lineage>
</organism>
<evidence type="ECO:0000313" key="3">
    <source>
        <dbReference type="EMBL" id="MDR6726133.1"/>
    </source>
</evidence>
<dbReference type="EMBL" id="JAVDTR010000015">
    <property type="protein sequence ID" value="MDR6726133.1"/>
    <property type="molecule type" value="Genomic_DNA"/>
</dbReference>
<gene>
    <name evidence="3" type="ORF">J2W91_004639</name>
</gene>
<feature type="chain" id="PRO_5042984429" description="Lipoprotein" evidence="2">
    <location>
        <begin position="20"/>
        <end position="216"/>
    </location>
</feature>
<proteinExistence type="predicted"/>
<feature type="compositionally biased region" description="Basic and acidic residues" evidence="1">
    <location>
        <begin position="205"/>
        <end position="216"/>
    </location>
</feature>
<evidence type="ECO:0000256" key="2">
    <source>
        <dbReference type="SAM" id="SignalP"/>
    </source>
</evidence>
<keyword evidence="2" id="KW-0732">Signal</keyword>
<dbReference type="PROSITE" id="PS51257">
    <property type="entry name" value="PROKAR_LIPOPROTEIN"/>
    <property type="match status" value="1"/>
</dbReference>
<accession>A0AAP5H7E2</accession>
<evidence type="ECO:0000313" key="4">
    <source>
        <dbReference type="Proteomes" id="UP001254832"/>
    </source>
</evidence>
<sequence>MKKLILLVAAFMIVLLGCSKDESPVMSPVSSGEQVKQSEQELNVVREAVFKNEDIEQAQNMARQYLATLTEFHGRSVFTTADVDGLQKEMSEKIKSTIAIHEESRIYPYSGTKSNDDDKMELSASRFELLLDEAREVYYPNLNVSQLIIPMNYLMPGKYASSDPHTYRLRFVKTNDNQVQLIYDGFFIGGPNLEKKDQEEVDPYNPEKLKEDLKIQ</sequence>
<dbReference type="AlphaFoldDB" id="A0AAP5H7E2"/>
<comment type="caution">
    <text evidence="3">The sequence shown here is derived from an EMBL/GenBank/DDBJ whole genome shotgun (WGS) entry which is preliminary data.</text>
</comment>
<feature type="region of interest" description="Disordered" evidence="1">
    <location>
        <begin position="194"/>
        <end position="216"/>
    </location>
</feature>
<evidence type="ECO:0000256" key="1">
    <source>
        <dbReference type="SAM" id="MobiDB-lite"/>
    </source>
</evidence>
<dbReference type="RefSeq" id="WP_310144044.1">
    <property type="nucleotide sequence ID" value="NZ_JAVDTR010000015.1"/>
</dbReference>
<name>A0AAP5H7E2_PAEAM</name>
<evidence type="ECO:0008006" key="5">
    <source>
        <dbReference type="Google" id="ProtNLM"/>
    </source>
</evidence>
<feature type="signal peptide" evidence="2">
    <location>
        <begin position="1"/>
        <end position="19"/>
    </location>
</feature>
<protein>
    <recommendedName>
        <fullName evidence="5">Lipoprotein</fullName>
    </recommendedName>
</protein>
<dbReference type="Proteomes" id="UP001254832">
    <property type="component" value="Unassembled WGS sequence"/>
</dbReference>
<reference evidence="3" key="1">
    <citation type="submission" date="2023-07" db="EMBL/GenBank/DDBJ databases">
        <title>Sorghum-associated microbial communities from plants grown in Nebraska, USA.</title>
        <authorList>
            <person name="Schachtman D."/>
        </authorList>
    </citation>
    <scope>NUCLEOTIDE SEQUENCE</scope>
    <source>
        <strain evidence="3">BE80</strain>
    </source>
</reference>